<keyword evidence="3" id="KW-1185">Reference proteome</keyword>
<dbReference type="SUPFAM" id="SSF56112">
    <property type="entry name" value="Protein kinase-like (PK-like)"/>
    <property type="match status" value="1"/>
</dbReference>
<sequence>MNTHYLKHYPDQATRQRALGNYAWLAGMRPHVRLPRLLPILDEEHLRFEHVEGRHALPEDLRVLAANLGDMHGAAFDRELHQARLRRPYRTRAGHMLPGFPGRRMNAVARELRAGRVLGTRLTAHEAQKLIMGAGGPATFYKDANPRNFIVTPAGDPVTIDFDDLTLAPFGYDLAKLVVTLATTHGSIPAAEITAALGVYNTAAARHRQALPSVTWEELMSWAEIHHILTSRYAVDGRYPYRWDQTRPAECPPGDRTWQ</sequence>
<accession>A0A1C3P364</accession>
<reference evidence="3" key="1">
    <citation type="submission" date="2016-02" db="EMBL/GenBank/DDBJ databases">
        <authorList>
            <person name="Wibberg D."/>
        </authorList>
    </citation>
    <scope>NUCLEOTIDE SEQUENCE [LARGE SCALE GENOMIC DNA]</scope>
</reference>
<dbReference type="AlphaFoldDB" id="A0A1C3P364"/>
<organism evidence="2 3">
    <name type="scientific">Candidatus Protofrankia californiensis</name>
    <dbReference type="NCBI Taxonomy" id="1839754"/>
    <lineage>
        <taxon>Bacteria</taxon>
        <taxon>Bacillati</taxon>
        <taxon>Actinomycetota</taxon>
        <taxon>Actinomycetes</taxon>
        <taxon>Frankiales</taxon>
        <taxon>Frankiaceae</taxon>
        <taxon>Protofrankia</taxon>
    </lineage>
</organism>
<dbReference type="Proteomes" id="UP000199013">
    <property type="component" value="Unassembled WGS sequence"/>
</dbReference>
<evidence type="ECO:0000313" key="2">
    <source>
        <dbReference type="EMBL" id="SBW24220.1"/>
    </source>
</evidence>
<feature type="domain" description="Aminoglycoside phosphotransferase" evidence="1">
    <location>
        <begin position="6"/>
        <end position="202"/>
    </location>
</feature>
<evidence type="ECO:0000259" key="1">
    <source>
        <dbReference type="Pfam" id="PF01636"/>
    </source>
</evidence>
<name>A0A1C3P364_9ACTN</name>
<dbReference type="InterPro" id="IPR011009">
    <property type="entry name" value="Kinase-like_dom_sf"/>
</dbReference>
<gene>
    <name evidence="2" type="ORF">FDG2_4068</name>
</gene>
<proteinExistence type="predicted"/>
<dbReference type="EMBL" id="FLUV01001718">
    <property type="protein sequence ID" value="SBW24220.1"/>
    <property type="molecule type" value="Genomic_DNA"/>
</dbReference>
<dbReference type="Pfam" id="PF01636">
    <property type="entry name" value="APH"/>
    <property type="match status" value="1"/>
</dbReference>
<evidence type="ECO:0000313" key="3">
    <source>
        <dbReference type="Proteomes" id="UP000199013"/>
    </source>
</evidence>
<protein>
    <recommendedName>
        <fullName evidence="1">Aminoglycoside phosphotransferase domain-containing protein</fullName>
    </recommendedName>
</protein>
<dbReference type="InterPro" id="IPR002575">
    <property type="entry name" value="Aminoglycoside_PTrfase"/>
</dbReference>